<sequence>MYATHNMRVQHLIWQRCGIVCCQLKLLISFAQPQLSHQQLSEADTETHTYMFICMFEKYICTYTHVREHLKKRANGIFPTSSHINHKYAYNNNSSNYTECSQR</sequence>
<protein>
    <submittedName>
        <fullName evidence="1">Uncharacterized protein</fullName>
    </submittedName>
</protein>
<name>A0A034WL92_BACDO</name>
<dbReference type="EMBL" id="GAKP01002626">
    <property type="protein sequence ID" value="JAC56326.1"/>
    <property type="molecule type" value="Transcribed_RNA"/>
</dbReference>
<reference evidence="1" key="1">
    <citation type="journal article" date="2014" name="BMC Genomics">
        <title>Characterizing the developmental transcriptome of the oriental fruit fly, Bactrocera dorsalis (Diptera: Tephritidae) through comparative genomic analysis with Drosophila melanogaster utilizing modENCODE datasets.</title>
        <authorList>
            <person name="Geib S.M."/>
            <person name="Calla B."/>
            <person name="Hall B."/>
            <person name="Hou S."/>
            <person name="Manoukis N.C."/>
        </authorList>
    </citation>
    <scope>NUCLEOTIDE SEQUENCE</scope>
    <source>
        <strain evidence="1">Punador</strain>
    </source>
</reference>
<evidence type="ECO:0000313" key="1">
    <source>
        <dbReference type="EMBL" id="JAC56326.1"/>
    </source>
</evidence>
<accession>A0A034WL92</accession>
<organism evidence="1">
    <name type="scientific">Bactrocera dorsalis</name>
    <name type="common">Oriental fruit fly</name>
    <name type="synonym">Dacus dorsalis</name>
    <dbReference type="NCBI Taxonomy" id="27457"/>
    <lineage>
        <taxon>Eukaryota</taxon>
        <taxon>Metazoa</taxon>
        <taxon>Ecdysozoa</taxon>
        <taxon>Arthropoda</taxon>
        <taxon>Hexapoda</taxon>
        <taxon>Insecta</taxon>
        <taxon>Pterygota</taxon>
        <taxon>Neoptera</taxon>
        <taxon>Endopterygota</taxon>
        <taxon>Diptera</taxon>
        <taxon>Brachycera</taxon>
        <taxon>Muscomorpha</taxon>
        <taxon>Tephritoidea</taxon>
        <taxon>Tephritidae</taxon>
        <taxon>Bactrocera</taxon>
        <taxon>Bactrocera</taxon>
    </lineage>
</organism>
<dbReference type="AlphaFoldDB" id="A0A034WL92"/>
<proteinExistence type="predicted"/>